<organism evidence="3 4">
    <name type="scientific">Tabrizicola soli</name>
    <dbReference type="NCBI Taxonomy" id="2185115"/>
    <lineage>
        <taxon>Bacteria</taxon>
        <taxon>Pseudomonadati</taxon>
        <taxon>Pseudomonadota</taxon>
        <taxon>Alphaproteobacteria</taxon>
        <taxon>Rhodobacterales</taxon>
        <taxon>Paracoccaceae</taxon>
        <taxon>Tabrizicola</taxon>
    </lineage>
</organism>
<proteinExistence type="predicted"/>
<evidence type="ECO:0000313" key="4">
    <source>
        <dbReference type="Proteomes" id="UP001595445"/>
    </source>
</evidence>
<feature type="compositionally biased region" description="Low complexity" evidence="1">
    <location>
        <begin position="56"/>
        <end position="69"/>
    </location>
</feature>
<protein>
    <recommendedName>
        <fullName evidence="5">Secreted protein</fullName>
    </recommendedName>
</protein>
<name>A0ABV7DTJ5_9RHOB</name>
<evidence type="ECO:0000313" key="3">
    <source>
        <dbReference type="EMBL" id="MFC3085710.1"/>
    </source>
</evidence>
<evidence type="ECO:0000256" key="1">
    <source>
        <dbReference type="SAM" id="MobiDB-lite"/>
    </source>
</evidence>
<keyword evidence="2" id="KW-0732">Signal</keyword>
<evidence type="ECO:0000256" key="2">
    <source>
        <dbReference type="SAM" id="SignalP"/>
    </source>
</evidence>
<comment type="caution">
    <text evidence="3">The sequence shown here is derived from an EMBL/GenBank/DDBJ whole genome shotgun (WGS) entry which is preliminary data.</text>
</comment>
<dbReference type="Proteomes" id="UP001595445">
    <property type="component" value="Unassembled WGS sequence"/>
</dbReference>
<sequence length="172" mass="17696">MPHLPRLCLALGLTVLLAACQLSPKAETPPQDVTPNAVTGDAIEVTALDAPPAAADTVGEPAAKVQTAPPVAPAPVATPAPQPDLAAEVALPAKSAMQLACEKKKGRWTRAGKGDLHSCVYDTRDGGKQCTRESQCEGVCLARSGTCAPVRPLLGCNEILQDNGARVTLCID</sequence>
<feature type="region of interest" description="Disordered" evidence="1">
    <location>
        <begin position="56"/>
        <end position="79"/>
    </location>
</feature>
<feature type="signal peptide" evidence="2">
    <location>
        <begin position="1"/>
        <end position="18"/>
    </location>
</feature>
<reference evidence="4" key="1">
    <citation type="journal article" date="2019" name="Int. J. Syst. Evol. Microbiol.">
        <title>The Global Catalogue of Microorganisms (GCM) 10K type strain sequencing project: providing services to taxonomists for standard genome sequencing and annotation.</title>
        <authorList>
            <consortium name="The Broad Institute Genomics Platform"/>
            <consortium name="The Broad Institute Genome Sequencing Center for Infectious Disease"/>
            <person name="Wu L."/>
            <person name="Ma J."/>
        </authorList>
    </citation>
    <scope>NUCLEOTIDE SEQUENCE [LARGE SCALE GENOMIC DNA]</scope>
    <source>
        <strain evidence="4">KCTC 62102</strain>
    </source>
</reference>
<dbReference type="PROSITE" id="PS51257">
    <property type="entry name" value="PROKAR_LIPOPROTEIN"/>
    <property type="match status" value="1"/>
</dbReference>
<dbReference type="RefSeq" id="WP_197641969.1">
    <property type="nucleotide sequence ID" value="NZ_JAEACP010000002.1"/>
</dbReference>
<keyword evidence="4" id="KW-1185">Reference proteome</keyword>
<feature type="compositionally biased region" description="Pro residues" evidence="1">
    <location>
        <begin position="70"/>
        <end position="79"/>
    </location>
</feature>
<gene>
    <name evidence="3" type="ORF">ACFOD6_06570</name>
</gene>
<dbReference type="EMBL" id="JBHRSM010000011">
    <property type="protein sequence ID" value="MFC3085710.1"/>
    <property type="molecule type" value="Genomic_DNA"/>
</dbReference>
<evidence type="ECO:0008006" key="5">
    <source>
        <dbReference type="Google" id="ProtNLM"/>
    </source>
</evidence>
<accession>A0ABV7DTJ5</accession>
<feature type="chain" id="PRO_5046909537" description="Secreted protein" evidence="2">
    <location>
        <begin position="19"/>
        <end position="172"/>
    </location>
</feature>